<evidence type="ECO:0000256" key="1">
    <source>
        <dbReference type="ARBA" id="ARBA00023015"/>
    </source>
</evidence>
<gene>
    <name evidence="5" type="ORF">IAA17_05315</name>
</gene>
<dbReference type="Gene3D" id="1.10.10.60">
    <property type="entry name" value="Homeodomain-like"/>
    <property type="match status" value="2"/>
</dbReference>
<dbReference type="InterPro" id="IPR011051">
    <property type="entry name" value="RmlC_Cupin_sf"/>
</dbReference>
<protein>
    <submittedName>
        <fullName evidence="5">AraC family transcriptional regulator</fullName>
    </submittedName>
</protein>
<organism evidence="5 6">
    <name type="scientific">Candidatus Lachnoclostridium stercorigallinarum</name>
    <dbReference type="NCBI Taxonomy" id="2838634"/>
    <lineage>
        <taxon>Bacteria</taxon>
        <taxon>Bacillati</taxon>
        <taxon>Bacillota</taxon>
        <taxon>Clostridia</taxon>
        <taxon>Lachnospirales</taxon>
        <taxon>Lachnospiraceae</taxon>
    </lineage>
</organism>
<dbReference type="Gene3D" id="2.60.120.10">
    <property type="entry name" value="Jelly Rolls"/>
    <property type="match status" value="1"/>
</dbReference>
<dbReference type="InterPro" id="IPR014710">
    <property type="entry name" value="RmlC-like_jellyroll"/>
</dbReference>
<dbReference type="AlphaFoldDB" id="A0A9D2GHC6"/>
<evidence type="ECO:0000313" key="6">
    <source>
        <dbReference type="Proteomes" id="UP000824101"/>
    </source>
</evidence>
<dbReference type="Proteomes" id="UP000824101">
    <property type="component" value="Unassembled WGS sequence"/>
</dbReference>
<name>A0A9D2GHC6_9FIRM</name>
<evidence type="ECO:0000256" key="3">
    <source>
        <dbReference type="ARBA" id="ARBA00023163"/>
    </source>
</evidence>
<keyword evidence="1" id="KW-0805">Transcription regulation</keyword>
<dbReference type="InterPro" id="IPR009057">
    <property type="entry name" value="Homeodomain-like_sf"/>
</dbReference>
<proteinExistence type="predicted"/>
<evidence type="ECO:0000259" key="4">
    <source>
        <dbReference type="PROSITE" id="PS01124"/>
    </source>
</evidence>
<dbReference type="GO" id="GO:0003700">
    <property type="term" value="F:DNA-binding transcription factor activity"/>
    <property type="evidence" value="ECO:0007669"/>
    <property type="project" value="InterPro"/>
</dbReference>
<accession>A0A9D2GHC6</accession>
<dbReference type="SUPFAM" id="SSF46689">
    <property type="entry name" value="Homeodomain-like"/>
    <property type="match status" value="2"/>
</dbReference>
<evidence type="ECO:0000256" key="2">
    <source>
        <dbReference type="ARBA" id="ARBA00023125"/>
    </source>
</evidence>
<keyword evidence="2" id="KW-0238">DNA-binding</keyword>
<dbReference type="PROSITE" id="PS01124">
    <property type="entry name" value="HTH_ARAC_FAMILY_2"/>
    <property type="match status" value="1"/>
</dbReference>
<dbReference type="SMART" id="SM00342">
    <property type="entry name" value="HTH_ARAC"/>
    <property type="match status" value="1"/>
</dbReference>
<dbReference type="PANTHER" id="PTHR43280:SF2">
    <property type="entry name" value="HTH-TYPE TRANSCRIPTIONAL REGULATOR EXSA"/>
    <property type="match status" value="1"/>
</dbReference>
<dbReference type="PANTHER" id="PTHR43280">
    <property type="entry name" value="ARAC-FAMILY TRANSCRIPTIONAL REGULATOR"/>
    <property type="match status" value="1"/>
</dbReference>
<evidence type="ECO:0000313" key="5">
    <source>
        <dbReference type="EMBL" id="HIZ79188.1"/>
    </source>
</evidence>
<dbReference type="EMBL" id="DXBC01000080">
    <property type="protein sequence ID" value="HIZ79188.1"/>
    <property type="molecule type" value="Genomic_DNA"/>
</dbReference>
<dbReference type="Pfam" id="PF12833">
    <property type="entry name" value="HTH_18"/>
    <property type="match status" value="1"/>
</dbReference>
<comment type="caution">
    <text evidence="5">The sequence shown here is derived from an EMBL/GenBank/DDBJ whole genome shotgun (WGS) entry which is preliminary data.</text>
</comment>
<feature type="domain" description="HTH araC/xylS-type" evidence="4">
    <location>
        <begin position="200"/>
        <end position="298"/>
    </location>
</feature>
<dbReference type="InterPro" id="IPR018060">
    <property type="entry name" value="HTH_AraC"/>
</dbReference>
<sequence length="305" mass="34948">MRITRSLEFQAGSKEEKLPYAAEDFPYVASRAELDYYRESSVPWHWHSAIELFYMESGGIRYHTPSGTAVFPAGSAGMVNTNVLHMTEILTRREENVQLLHIFDPSLISGGHGSAIEKKYVMPVITSSQIEMISLDPDRPEQAAVIDLIRGAFLPAEDEIGYEIKIREALSQIWIRLFELCGPLIQESVQPADRTVDKVKLMMAYIHEHYAEKISTPELAETAFLSERECYRAFRNHLHMTPAEYIRSYRMQTAGQLLADTRMPVTEVGYACGLGNASYFGRNFREFTGYTPLQYRRKWQNKDKT</sequence>
<keyword evidence="3" id="KW-0804">Transcription</keyword>
<dbReference type="SUPFAM" id="SSF51182">
    <property type="entry name" value="RmlC-like cupins"/>
    <property type="match status" value="1"/>
</dbReference>
<reference evidence="5" key="2">
    <citation type="submission" date="2021-04" db="EMBL/GenBank/DDBJ databases">
        <authorList>
            <person name="Gilroy R."/>
        </authorList>
    </citation>
    <scope>NUCLEOTIDE SEQUENCE</scope>
    <source>
        <strain evidence="5">ChiBcec1-1093</strain>
    </source>
</reference>
<reference evidence="5" key="1">
    <citation type="journal article" date="2021" name="PeerJ">
        <title>Extensive microbial diversity within the chicken gut microbiome revealed by metagenomics and culture.</title>
        <authorList>
            <person name="Gilroy R."/>
            <person name="Ravi A."/>
            <person name="Getino M."/>
            <person name="Pursley I."/>
            <person name="Horton D.L."/>
            <person name="Alikhan N.F."/>
            <person name="Baker D."/>
            <person name="Gharbi K."/>
            <person name="Hall N."/>
            <person name="Watson M."/>
            <person name="Adriaenssens E.M."/>
            <person name="Foster-Nyarko E."/>
            <person name="Jarju S."/>
            <person name="Secka A."/>
            <person name="Antonio M."/>
            <person name="Oren A."/>
            <person name="Chaudhuri R.R."/>
            <person name="La Ragione R."/>
            <person name="Hildebrand F."/>
            <person name="Pallen M.J."/>
        </authorList>
    </citation>
    <scope>NUCLEOTIDE SEQUENCE</scope>
    <source>
        <strain evidence="5">ChiBcec1-1093</strain>
    </source>
</reference>
<dbReference type="GO" id="GO:0043565">
    <property type="term" value="F:sequence-specific DNA binding"/>
    <property type="evidence" value="ECO:0007669"/>
    <property type="project" value="InterPro"/>
</dbReference>